<dbReference type="SMART" id="SM00855">
    <property type="entry name" value="PGAM"/>
    <property type="match status" value="1"/>
</dbReference>
<dbReference type="CDD" id="cd07067">
    <property type="entry name" value="HP_PGM_like"/>
    <property type="match status" value="1"/>
</dbReference>
<dbReference type="Proteomes" id="UP001262410">
    <property type="component" value="Unassembled WGS sequence"/>
</dbReference>
<comment type="caution">
    <text evidence="1">The sequence shown here is derived from an EMBL/GenBank/DDBJ whole genome shotgun (WGS) entry which is preliminary data.</text>
</comment>
<dbReference type="PANTHER" id="PTHR48100:SF1">
    <property type="entry name" value="HISTIDINE PHOSPHATASE FAMILY PROTEIN-RELATED"/>
    <property type="match status" value="1"/>
</dbReference>
<evidence type="ECO:0000313" key="1">
    <source>
        <dbReference type="EMBL" id="MDR6290413.1"/>
    </source>
</evidence>
<dbReference type="Gene3D" id="3.40.50.1240">
    <property type="entry name" value="Phosphoglycerate mutase-like"/>
    <property type="match status" value="1"/>
</dbReference>
<dbReference type="InterPro" id="IPR029033">
    <property type="entry name" value="His_PPase_superfam"/>
</dbReference>
<proteinExistence type="predicted"/>
<reference evidence="1 2" key="1">
    <citation type="submission" date="2023-07" db="EMBL/GenBank/DDBJ databases">
        <title>Sorghum-associated microbial communities from plants grown in Nebraska, USA.</title>
        <authorList>
            <person name="Schachtman D."/>
        </authorList>
    </citation>
    <scope>NUCLEOTIDE SEQUENCE [LARGE SCALE GENOMIC DNA]</scope>
    <source>
        <strain evidence="1 2">584</strain>
    </source>
</reference>
<organism evidence="1 2">
    <name type="scientific">Inquilinus ginsengisoli</name>
    <dbReference type="NCBI Taxonomy" id="363840"/>
    <lineage>
        <taxon>Bacteria</taxon>
        <taxon>Pseudomonadati</taxon>
        <taxon>Pseudomonadota</taxon>
        <taxon>Alphaproteobacteria</taxon>
        <taxon>Rhodospirillales</taxon>
        <taxon>Rhodospirillaceae</taxon>
        <taxon>Inquilinus</taxon>
    </lineage>
</organism>
<dbReference type="PANTHER" id="PTHR48100">
    <property type="entry name" value="BROAD-SPECIFICITY PHOSPHATASE YOR283W-RELATED"/>
    <property type="match status" value="1"/>
</dbReference>
<sequence length="180" mass="19194">MTSGIYLIRHCRAAGQEPAAPLTEEGHAQALRLRDRLAATPIARVVSSPFLRARDSAAPLAARLGLPLGIDERLAERVLAADPAEDWRDRLRQSFADPGLRWPGGESGAEAMARGRAAVDAAAADAGGPVAVVTHGNLLALILHSFDGRSGFDTWAGLTNPDVYRIDPAGQVQRWWSDEG</sequence>
<dbReference type="EMBL" id="JAVDPW010000005">
    <property type="protein sequence ID" value="MDR6290413.1"/>
    <property type="molecule type" value="Genomic_DNA"/>
</dbReference>
<dbReference type="InterPro" id="IPR050275">
    <property type="entry name" value="PGM_Phosphatase"/>
</dbReference>
<dbReference type="Pfam" id="PF00300">
    <property type="entry name" value="His_Phos_1"/>
    <property type="match status" value="1"/>
</dbReference>
<dbReference type="RefSeq" id="WP_309794881.1">
    <property type="nucleotide sequence ID" value="NZ_JAVDPW010000005.1"/>
</dbReference>
<evidence type="ECO:0000313" key="2">
    <source>
        <dbReference type="Proteomes" id="UP001262410"/>
    </source>
</evidence>
<keyword evidence="2" id="KW-1185">Reference proteome</keyword>
<dbReference type="GO" id="GO:0004619">
    <property type="term" value="F:phosphoglycerate mutase activity"/>
    <property type="evidence" value="ECO:0007669"/>
    <property type="project" value="UniProtKB-EC"/>
</dbReference>
<dbReference type="InterPro" id="IPR013078">
    <property type="entry name" value="His_Pase_superF_clade-1"/>
</dbReference>
<gene>
    <name evidence="1" type="ORF">E9232_002939</name>
</gene>
<protein>
    <submittedName>
        <fullName evidence="1">2,3-bisphosphoglycerate-dependent phosphoglycerate mutase</fullName>
        <ecNumber evidence="1">5.4.2.11</ecNumber>
    </submittedName>
</protein>
<accession>A0ABU1JP65</accession>
<dbReference type="EC" id="5.4.2.11" evidence="1"/>
<name>A0ABU1JP65_9PROT</name>
<keyword evidence="1" id="KW-0413">Isomerase</keyword>
<dbReference type="SUPFAM" id="SSF53254">
    <property type="entry name" value="Phosphoglycerate mutase-like"/>
    <property type="match status" value="1"/>
</dbReference>